<keyword evidence="1" id="KW-0472">Membrane</keyword>
<dbReference type="EMBL" id="LIZX01000277">
    <property type="protein sequence ID" value="KPJ62275.1"/>
    <property type="molecule type" value="Genomic_DNA"/>
</dbReference>
<evidence type="ECO:0000313" key="3">
    <source>
        <dbReference type="Proteomes" id="UP000051861"/>
    </source>
</evidence>
<evidence type="ECO:0000256" key="1">
    <source>
        <dbReference type="SAM" id="Phobius"/>
    </source>
</evidence>
<feature type="transmembrane region" description="Helical" evidence="1">
    <location>
        <begin position="66"/>
        <end position="88"/>
    </location>
</feature>
<proteinExistence type="predicted"/>
<comment type="caution">
    <text evidence="2">The sequence shown here is derived from an EMBL/GenBank/DDBJ whole genome shotgun (WGS) entry which is preliminary data.</text>
</comment>
<dbReference type="Proteomes" id="UP000051861">
    <property type="component" value="Unassembled WGS sequence"/>
</dbReference>
<reference evidence="2 3" key="1">
    <citation type="journal article" date="2015" name="Microbiome">
        <title>Genomic resolution of linkages in carbon, nitrogen, and sulfur cycling among widespread estuary sediment bacteria.</title>
        <authorList>
            <person name="Baker B.J."/>
            <person name="Lazar C.S."/>
            <person name="Teske A.P."/>
            <person name="Dick G.J."/>
        </authorList>
    </citation>
    <scope>NUCLEOTIDE SEQUENCE [LARGE SCALE GENOMIC DNA]</scope>
    <source>
        <strain evidence="2">DG_54_3</strain>
    </source>
</reference>
<dbReference type="AlphaFoldDB" id="A0A0S7XJB9"/>
<keyword evidence="1" id="KW-1133">Transmembrane helix</keyword>
<protein>
    <submittedName>
        <fullName evidence="2">Uncharacterized protein</fullName>
    </submittedName>
</protein>
<gene>
    <name evidence="2" type="ORF">AMJ44_15870</name>
</gene>
<organism evidence="2 3">
    <name type="scientific">candidate division WOR-1 bacterium DG_54_3</name>
    <dbReference type="NCBI Taxonomy" id="1703775"/>
    <lineage>
        <taxon>Bacteria</taxon>
        <taxon>Bacillati</taxon>
        <taxon>Saganbacteria</taxon>
    </lineage>
</organism>
<feature type="transmembrane region" description="Helical" evidence="1">
    <location>
        <begin position="13"/>
        <end position="34"/>
    </location>
</feature>
<name>A0A0S7XJB9_UNCSA</name>
<accession>A0A0S7XJB9</accession>
<sequence>MCYLGGKFLGKEFSTVTILMILLHRAVLGFVIGISALRIHWALHGILLGFIIGLPVYPLAYVEGGAIAYSVMSILWGFFIELFTSVIFKAKAVTT</sequence>
<evidence type="ECO:0000313" key="2">
    <source>
        <dbReference type="EMBL" id="KPJ62275.1"/>
    </source>
</evidence>
<feature type="transmembrane region" description="Helical" evidence="1">
    <location>
        <begin position="41"/>
        <end position="60"/>
    </location>
</feature>
<keyword evidence="1" id="KW-0812">Transmembrane</keyword>